<comment type="caution">
    <text evidence="1">The sequence shown here is derived from an EMBL/GenBank/DDBJ whole genome shotgun (WGS) entry which is preliminary data.</text>
</comment>
<accession>A0A419SE65</accession>
<keyword evidence="2" id="KW-1185">Reference proteome</keyword>
<reference evidence="1 2" key="1">
    <citation type="submission" date="2016-08" db="EMBL/GenBank/DDBJ databases">
        <title>Novel Firmicute Genomes.</title>
        <authorList>
            <person name="Poppleton D.I."/>
            <person name="Gribaldo S."/>
        </authorList>
    </citation>
    <scope>NUCLEOTIDE SEQUENCE [LARGE SCALE GENOMIC DNA]</scope>
    <source>
        <strain evidence="1 2">RAOx-1</strain>
    </source>
</reference>
<name>A0A419SE65_9BACL</name>
<dbReference type="EMBL" id="MCHY01000012">
    <property type="protein sequence ID" value="RKD21477.1"/>
    <property type="molecule type" value="Genomic_DNA"/>
</dbReference>
<evidence type="ECO:0000313" key="2">
    <source>
        <dbReference type="Proteomes" id="UP000284219"/>
    </source>
</evidence>
<dbReference type="AlphaFoldDB" id="A0A419SE65"/>
<protein>
    <submittedName>
        <fullName evidence="1">Uncharacterized protein</fullName>
    </submittedName>
</protein>
<sequence>MVKVHITQILHDTLTLDLIDIVAPMIAQLKTNDELLSGFGIPMKERGEILLQSSHLIGRKNLVLDMIEQKYTILKDRPHPIMLKRAWEEFRSSGDKERFLYALKRAEEVMSKQRKNPSI</sequence>
<gene>
    <name evidence="1" type="ORF">BEP19_14745</name>
</gene>
<dbReference type="RefSeq" id="WP_120191006.1">
    <property type="nucleotide sequence ID" value="NZ_MCHY01000012.1"/>
</dbReference>
<dbReference type="Proteomes" id="UP000284219">
    <property type="component" value="Unassembled WGS sequence"/>
</dbReference>
<organism evidence="1 2">
    <name type="scientific">Ammoniphilus oxalaticus</name>
    <dbReference type="NCBI Taxonomy" id="66863"/>
    <lineage>
        <taxon>Bacteria</taxon>
        <taxon>Bacillati</taxon>
        <taxon>Bacillota</taxon>
        <taxon>Bacilli</taxon>
        <taxon>Bacillales</taxon>
        <taxon>Paenibacillaceae</taxon>
        <taxon>Aneurinibacillus group</taxon>
        <taxon>Ammoniphilus</taxon>
    </lineage>
</organism>
<proteinExistence type="predicted"/>
<evidence type="ECO:0000313" key="1">
    <source>
        <dbReference type="EMBL" id="RKD21477.1"/>
    </source>
</evidence>